<organism evidence="1 2">
    <name type="scientific">Pseudogracilibacillus auburnensis</name>
    <dbReference type="NCBI Taxonomy" id="1494959"/>
    <lineage>
        <taxon>Bacteria</taxon>
        <taxon>Bacillati</taxon>
        <taxon>Bacillota</taxon>
        <taxon>Bacilli</taxon>
        <taxon>Bacillales</taxon>
        <taxon>Bacillaceae</taxon>
        <taxon>Pseudogracilibacillus</taxon>
    </lineage>
</organism>
<comment type="caution">
    <text evidence="1">The sequence shown here is derived from an EMBL/GenBank/DDBJ whole genome shotgun (WGS) entry which is preliminary data.</text>
</comment>
<evidence type="ECO:0000313" key="1">
    <source>
        <dbReference type="EMBL" id="PXW87936.1"/>
    </source>
</evidence>
<gene>
    <name evidence="1" type="ORF">DFR56_10486</name>
</gene>
<sequence length="79" mass="8750">MVSSVFAFDSVQAQTQVQEQEVTSISPTHCRTFYDMARKTNLPTVVGVYGNFFAGTSTYFAYNFAISNSFSSFYAGVCK</sequence>
<dbReference type="EMBL" id="QJJQ01000004">
    <property type="protein sequence ID" value="PXW87936.1"/>
    <property type="molecule type" value="Genomic_DNA"/>
</dbReference>
<protein>
    <submittedName>
        <fullName evidence="1">Uncharacterized protein</fullName>
    </submittedName>
</protein>
<keyword evidence="2" id="KW-1185">Reference proteome</keyword>
<accession>A0A2V3W2G0</accession>
<dbReference type="Proteomes" id="UP000247978">
    <property type="component" value="Unassembled WGS sequence"/>
</dbReference>
<proteinExistence type="predicted"/>
<reference evidence="1 2" key="1">
    <citation type="submission" date="2018-05" db="EMBL/GenBank/DDBJ databases">
        <title>Genomic Encyclopedia of Type Strains, Phase IV (KMG-IV): sequencing the most valuable type-strain genomes for metagenomic binning, comparative biology and taxonomic classification.</title>
        <authorList>
            <person name="Goeker M."/>
        </authorList>
    </citation>
    <scope>NUCLEOTIDE SEQUENCE [LARGE SCALE GENOMIC DNA]</scope>
    <source>
        <strain evidence="1 2">DSM 28556</strain>
    </source>
</reference>
<name>A0A2V3W2G0_9BACI</name>
<evidence type="ECO:0000313" key="2">
    <source>
        <dbReference type="Proteomes" id="UP000247978"/>
    </source>
</evidence>
<dbReference type="AlphaFoldDB" id="A0A2V3W2G0"/>